<dbReference type="AlphaFoldDB" id="A0A433J5C0"/>
<dbReference type="PIRSF" id="PIRSF500217">
    <property type="entry name" value="AlgI"/>
    <property type="match status" value="1"/>
</dbReference>
<keyword evidence="5 13" id="KW-1003">Cell membrane</keyword>
<evidence type="ECO:0000256" key="11">
    <source>
        <dbReference type="ARBA" id="ARBA00023315"/>
    </source>
</evidence>
<dbReference type="InterPro" id="IPR024194">
    <property type="entry name" value="Ac/AlaTfrase_AlgI/DltB"/>
</dbReference>
<dbReference type="PANTHER" id="PTHR13285:SF23">
    <property type="entry name" value="TEICHOIC ACID D-ALANYLTRANSFERASE"/>
    <property type="match status" value="1"/>
</dbReference>
<comment type="pathway">
    <text evidence="2">Glycan biosynthesis; alginate biosynthesis.</text>
</comment>
<evidence type="ECO:0000256" key="13">
    <source>
        <dbReference type="PIRNR" id="PIRNR016636"/>
    </source>
</evidence>
<dbReference type="RefSeq" id="WP_127000763.1">
    <property type="nucleotide sequence ID" value="NZ_JBNPXW010000014.1"/>
</dbReference>
<feature type="transmembrane region" description="Helical" evidence="14">
    <location>
        <begin position="115"/>
        <end position="138"/>
    </location>
</feature>
<proteinExistence type="inferred from homology"/>
<reference evidence="15 16" key="1">
    <citation type="submission" date="2018-12" db="EMBL/GenBank/DDBJ databases">
        <authorList>
            <person name="Yang Y."/>
        </authorList>
    </citation>
    <scope>NUCLEOTIDE SEQUENCE [LARGE SCALE GENOMIC DNA]</scope>
    <source>
        <strain evidence="15 16">GSF71</strain>
    </source>
</reference>
<dbReference type="GO" id="GO:0005886">
    <property type="term" value="C:plasma membrane"/>
    <property type="evidence" value="ECO:0007669"/>
    <property type="project" value="UniProtKB-SubCell"/>
</dbReference>
<evidence type="ECO:0000256" key="9">
    <source>
        <dbReference type="ARBA" id="ARBA00022989"/>
    </source>
</evidence>
<evidence type="ECO:0000256" key="6">
    <source>
        <dbReference type="ARBA" id="ARBA00022679"/>
    </source>
</evidence>
<feature type="transmembrane region" description="Helical" evidence="14">
    <location>
        <begin position="190"/>
        <end position="211"/>
    </location>
</feature>
<accession>A0A433J5C0</accession>
<gene>
    <name evidence="15" type="ORF">EJ913_19025</name>
</gene>
<evidence type="ECO:0000256" key="7">
    <source>
        <dbReference type="ARBA" id="ARBA00022692"/>
    </source>
</evidence>
<feature type="transmembrane region" description="Helical" evidence="14">
    <location>
        <begin position="150"/>
        <end position="170"/>
    </location>
</feature>
<evidence type="ECO:0000256" key="1">
    <source>
        <dbReference type="ARBA" id="ARBA00004651"/>
    </source>
</evidence>
<dbReference type="Pfam" id="PF03062">
    <property type="entry name" value="MBOAT"/>
    <property type="match status" value="1"/>
</dbReference>
<keyword evidence="16" id="KW-1185">Reference proteome</keyword>
<dbReference type="PIRSF" id="PIRSF016636">
    <property type="entry name" value="AlgI_DltB"/>
    <property type="match status" value="1"/>
</dbReference>
<feature type="transmembrane region" description="Helical" evidence="14">
    <location>
        <begin position="437"/>
        <end position="457"/>
    </location>
</feature>
<evidence type="ECO:0000313" key="16">
    <source>
        <dbReference type="Proteomes" id="UP000280346"/>
    </source>
</evidence>
<feature type="transmembrane region" description="Helical" evidence="14">
    <location>
        <begin position="314"/>
        <end position="337"/>
    </location>
</feature>
<keyword evidence="9 14" id="KW-1133">Transmembrane helix</keyword>
<dbReference type="PANTHER" id="PTHR13285">
    <property type="entry name" value="ACYLTRANSFERASE"/>
    <property type="match status" value="1"/>
</dbReference>
<comment type="similarity">
    <text evidence="3 13">Belongs to the membrane-bound acyltransferase family.</text>
</comment>
<feature type="transmembrane region" description="Helical" evidence="14">
    <location>
        <begin position="357"/>
        <end position="378"/>
    </location>
</feature>
<feature type="transmembrane region" description="Helical" evidence="14">
    <location>
        <begin position="76"/>
        <end position="95"/>
    </location>
</feature>
<keyword evidence="10 13" id="KW-0472">Membrane</keyword>
<dbReference type="GO" id="GO:0042121">
    <property type="term" value="P:alginic acid biosynthetic process"/>
    <property type="evidence" value="ECO:0007669"/>
    <property type="project" value="UniProtKB-KW"/>
</dbReference>
<evidence type="ECO:0000256" key="8">
    <source>
        <dbReference type="ARBA" id="ARBA00022841"/>
    </source>
</evidence>
<evidence type="ECO:0000256" key="2">
    <source>
        <dbReference type="ARBA" id="ARBA00005182"/>
    </source>
</evidence>
<dbReference type="InterPro" id="IPR051085">
    <property type="entry name" value="MB_O-acyltransferase"/>
</dbReference>
<evidence type="ECO:0000256" key="12">
    <source>
        <dbReference type="ARBA" id="ARBA00031030"/>
    </source>
</evidence>
<dbReference type="Proteomes" id="UP000280346">
    <property type="component" value="Unassembled WGS sequence"/>
</dbReference>
<feature type="transmembrane region" description="Helical" evidence="14">
    <location>
        <begin position="6"/>
        <end position="22"/>
    </location>
</feature>
<evidence type="ECO:0000256" key="10">
    <source>
        <dbReference type="ARBA" id="ARBA00023136"/>
    </source>
</evidence>
<evidence type="ECO:0000256" key="3">
    <source>
        <dbReference type="ARBA" id="ARBA00010323"/>
    </source>
</evidence>
<evidence type="ECO:0000313" key="15">
    <source>
        <dbReference type="EMBL" id="RUQ67771.1"/>
    </source>
</evidence>
<evidence type="ECO:0000256" key="5">
    <source>
        <dbReference type="ARBA" id="ARBA00022475"/>
    </source>
</evidence>
<evidence type="ECO:0000256" key="4">
    <source>
        <dbReference type="ARBA" id="ARBA00016084"/>
    </source>
</evidence>
<keyword evidence="11 13" id="KW-0012">Acyltransferase</keyword>
<dbReference type="EMBL" id="RZIJ01000016">
    <property type="protein sequence ID" value="RUQ67771.1"/>
    <property type="molecule type" value="Genomic_DNA"/>
</dbReference>
<organism evidence="15 16">
    <name type="scientific">Azospirillum doebereinerae</name>
    <dbReference type="NCBI Taxonomy" id="92933"/>
    <lineage>
        <taxon>Bacteria</taxon>
        <taxon>Pseudomonadati</taxon>
        <taxon>Pseudomonadota</taxon>
        <taxon>Alphaproteobacteria</taxon>
        <taxon>Rhodospirillales</taxon>
        <taxon>Azospirillaceae</taxon>
        <taxon>Azospirillum</taxon>
    </lineage>
</organism>
<name>A0A433J5C0_9PROT</name>
<keyword evidence="6 13" id="KW-0808">Transferase</keyword>
<keyword evidence="8" id="KW-0016">Alginate biosynthesis</keyword>
<feature type="transmembrane region" description="Helical" evidence="14">
    <location>
        <begin position="50"/>
        <end position="69"/>
    </location>
</feature>
<keyword evidence="7 14" id="KW-0812">Transmembrane</keyword>
<dbReference type="InterPro" id="IPR028362">
    <property type="entry name" value="AlgI"/>
</dbReference>
<dbReference type="InterPro" id="IPR004299">
    <property type="entry name" value="MBOAT_fam"/>
</dbReference>
<dbReference type="GO" id="GO:0016746">
    <property type="term" value="F:acyltransferase activity"/>
    <property type="evidence" value="ECO:0007669"/>
    <property type="project" value="UniProtKB-KW"/>
</dbReference>
<comment type="caution">
    <text evidence="15">The sequence shown here is derived from an EMBL/GenBank/DDBJ whole genome shotgun (WGS) entry which is preliminary data.</text>
</comment>
<evidence type="ECO:0000256" key="14">
    <source>
        <dbReference type="SAM" id="Phobius"/>
    </source>
</evidence>
<sequence>MLFPTAEFAIFFLIVFTVGWLLRGHWTAHKLFLAVASVFFYGIWEIRFVPLLVGMALVNHVMGAMIGRAEGRRKDIWLRVAVVANLAVLCLFKYYDFFAESVADLLAALGIPAAPPLLGVALPVGISFFTFHCLSYVIDIHRGRVASADSFIDLLLYIALFPHLVAGPIIRAAYFLPQLKAPVHKERLRTTWALTLIAMGFIKKVVVAGVIGTTLVDPVFADPAAFSRGDLVLAAYGYAVQIYGDFSGYTDMAIGIAALLGFRFPNNFDRPYRAASLREFWHRWHISLSRWLWDYLYTPMGGSRNGRLGTLRNLMLTMLLGGLWHGANWTFVLWGLLHGVGLALERVLDHRPGSTSLPGLLLSRILTFHVVCLGWILFRSPTLEAAESFILALWDPVEGPIRQATPYTLALIAMVLLGQQLPADAWLPRFVRRLERWPGAVVGAMFAISIYVIDLLGPEGMAPFIYFQF</sequence>
<protein>
    <recommendedName>
        <fullName evidence="4">Probable alginate O-acetylase AlgI</fullName>
    </recommendedName>
    <alternativeName>
        <fullName evidence="12">Alginate biosynthesis protein AlgI</fullName>
    </alternativeName>
</protein>
<comment type="subcellular location">
    <subcellularLocation>
        <location evidence="1">Cell membrane</location>
        <topology evidence="1">Multi-pass membrane protein</topology>
    </subcellularLocation>
</comment>
<dbReference type="OrthoDB" id="139172at2"/>